<evidence type="ECO:0000313" key="12">
    <source>
        <dbReference type="Proteomes" id="UP000791440"/>
    </source>
</evidence>
<dbReference type="PANTHER" id="PTHR24252">
    <property type="entry name" value="ACROSIN-RELATED"/>
    <property type="match status" value="1"/>
</dbReference>
<evidence type="ECO:0000256" key="2">
    <source>
        <dbReference type="ARBA" id="ARBA00022656"/>
    </source>
</evidence>
<evidence type="ECO:0000256" key="4">
    <source>
        <dbReference type="ARBA" id="ARBA00023240"/>
    </source>
</evidence>
<dbReference type="GO" id="GO:0004252">
    <property type="term" value="F:serine-type endopeptidase activity"/>
    <property type="evidence" value="ECO:0007669"/>
    <property type="project" value="InterPro"/>
</dbReference>
<feature type="domain" description="CUB" evidence="9">
    <location>
        <begin position="23"/>
        <end position="137"/>
    </location>
</feature>
<dbReference type="EMBL" id="JH668409">
    <property type="protein sequence ID" value="KAG6451494.1"/>
    <property type="molecule type" value="Genomic_DNA"/>
</dbReference>
<evidence type="ECO:0000256" key="6">
    <source>
        <dbReference type="ARBA" id="ARBA00084094"/>
    </source>
</evidence>
<evidence type="ECO:0000256" key="5">
    <source>
        <dbReference type="ARBA" id="ARBA00055534"/>
    </source>
</evidence>
<keyword evidence="6" id="KW-1205">Fibrinolytic toxin</keyword>
<protein>
    <recommendedName>
        <fullName evidence="13">Venom serine protease 34</fullName>
    </recommendedName>
</protein>
<dbReference type="AlphaFoldDB" id="A0A921Z6L9"/>
<keyword evidence="2" id="KW-0800">Toxin</keyword>
<organism evidence="11 12">
    <name type="scientific">Manduca sexta</name>
    <name type="common">Tobacco hawkmoth</name>
    <name type="synonym">Tobacco hornworm</name>
    <dbReference type="NCBI Taxonomy" id="7130"/>
    <lineage>
        <taxon>Eukaryota</taxon>
        <taxon>Metazoa</taxon>
        <taxon>Ecdysozoa</taxon>
        <taxon>Arthropoda</taxon>
        <taxon>Hexapoda</taxon>
        <taxon>Insecta</taxon>
        <taxon>Pterygota</taxon>
        <taxon>Neoptera</taxon>
        <taxon>Endopterygota</taxon>
        <taxon>Lepidoptera</taxon>
        <taxon>Glossata</taxon>
        <taxon>Ditrysia</taxon>
        <taxon>Bombycoidea</taxon>
        <taxon>Sphingidae</taxon>
        <taxon>Sphinginae</taxon>
        <taxon>Sphingini</taxon>
        <taxon>Manduca</taxon>
    </lineage>
</organism>
<dbReference type="SUPFAM" id="SSF50494">
    <property type="entry name" value="Trypsin-like serine proteases"/>
    <property type="match status" value="1"/>
</dbReference>
<keyword evidence="8" id="KW-0732">Signal</keyword>
<comment type="caution">
    <text evidence="11">The sequence shown here is derived from an EMBL/GenBank/DDBJ whole genome shotgun (WGS) entry which is preliminary data.</text>
</comment>
<feature type="domain" description="Peptidase S1" evidence="10">
    <location>
        <begin position="156"/>
        <end position="389"/>
    </location>
</feature>
<dbReference type="InterPro" id="IPR035914">
    <property type="entry name" value="Sperma_CUB_dom_sf"/>
</dbReference>
<keyword evidence="4" id="KW-1199">Hemostasis impairing toxin</keyword>
<evidence type="ECO:0000256" key="7">
    <source>
        <dbReference type="PROSITE-ProRule" id="PRU00059"/>
    </source>
</evidence>
<dbReference type="SMART" id="SM00020">
    <property type="entry name" value="Tryp_SPc"/>
    <property type="match status" value="1"/>
</dbReference>
<name>A0A921Z6L9_MANSE</name>
<feature type="signal peptide" evidence="8">
    <location>
        <begin position="1"/>
        <end position="18"/>
    </location>
</feature>
<dbReference type="GO" id="GO:0006508">
    <property type="term" value="P:proteolysis"/>
    <property type="evidence" value="ECO:0007669"/>
    <property type="project" value="InterPro"/>
</dbReference>
<comment type="caution">
    <text evidence="7">Lacks conserved residue(s) required for the propagation of feature annotation.</text>
</comment>
<evidence type="ECO:0000259" key="10">
    <source>
        <dbReference type="PROSITE" id="PS50240"/>
    </source>
</evidence>
<evidence type="ECO:0000313" key="11">
    <source>
        <dbReference type="EMBL" id="KAG6451494.1"/>
    </source>
</evidence>
<dbReference type="GO" id="GO:0090729">
    <property type="term" value="F:toxin activity"/>
    <property type="evidence" value="ECO:0007669"/>
    <property type="project" value="UniProtKB-KW"/>
</dbReference>
<dbReference type="Pfam" id="PF00431">
    <property type="entry name" value="CUB"/>
    <property type="match status" value="1"/>
</dbReference>
<reference evidence="11" key="1">
    <citation type="journal article" date="2016" name="Insect Biochem. Mol. Biol.">
        <title>Multifaceted biological insights from a draft genome sequence of the tobacco hornworm moth, Manduca sexta.</title>
        <authorList>
            <person name="Kanost M.R."/>
            <person name="Arrese E.L."/>
            <person name="Cao X."/>
            <person name="Chen Y.R."/>
            <person name="Chellapilla S."/>
            <person name="Goldsmith M.R."/>
            <person name="Grosse-Wilde E."/>
            <person name="Heckel D.G."/>
            <person name="Herndon N."/>
            <person name="Jiang H."/>
            <person name="Papanicolaou A."/>
            <person name="Qu J."/>
            <person name="Soulages J.L."/>
            <person name="Vogel H."/>
            <person name="Walters J."/>
            <person name="Waterhouse R.M."/>
            <person name="Ahn S.J."/>
            <person name="Almeida F.C."/>
            <person name="An C."/>
            <person name="Aqrawi P."/>
            <person name="Bretschneider A."/>
            <person name="Bryant W.B."/>
            <person name="Bucks S."/>
            <person name="Chao H."/>
            <person name="Chevignon G."/>
            <person name="Christen J.M."/>
            <person name="Clarke D.F."/>
            <person name="Dittmer N.T."/>
            <person name="Ferguson L.C.F."/>
            <person name="Garavelou S."/>
            <person name="Gordon K.H.J."/>
            <person name="Gunaratna R.T."/>
            <person name="Han Y."/>
            <person name="Hauser F."/>
            <person name="He Y."/>
            <person name="Heidel-Fischer H."/>
            <person name="Hirsh A."/>
            <person name="Hu Y."/>
            <person name="Jiang H."/>
            <person name="Kalra D."/>
            <person name="Klinner C."/>
            <person name="Konig C."/>
            <person name="Kovar C."/>
            <person name="Kroll A.R."/>
            <person name="Kuwar S.S."/>
            <person name="Lee S.L."/>
            <person name="Lehman R."/>
            <person name="Li K."/>
            <person name="Li Z."/>
            <person name="Liang H."/>
            <person name="Lovelace S."/>
            <person name="Lu Z."/>
            <person name="Mansfield J.H."/>
            <person name="McCulloch K.J."/>
            <person name="Mathew T."/>
            <person name="Morton B."/>
            <person name="Muzny D.M."/>
            <person name="Neunemann D."/>
            <person name="Ongeri F."/>
            <person name="Pauchet Y."/>
            <person name="Pu L.L."/>
            <person name="Pyrousis I."/>
            <person name="Rao X.J."/>
            <person name="Redding A."/>
            <person name="Roesel C."/>
            <person name="Sanchez-Gracia A."/>
            <person name="Schaack S."/>
            <person name="Shukla A."/>
            <person name="Tetreau G."/>
            <person name="Wang Y."/>
            <person name="Xiong G.H."/>
            <person name="Traut W."/>
            <person name="Walsh T.K."/>
            <person name="Worley K.C."/>
            <person name="Wu D."/>
            <person name="Wu W."/>
            <person name="Wu Y.Q."/>
            <person name="Zhang X."/>
            <person name="Zou Z."/>
            <person name="Zucker H."/>
            <person name="Briscoe A.D."/>
            <person name="Burmester T."/>
            <person name="Clem R.J."/>
            <person name="Feyereisen R."/>
            <person name="Grimmelikhuijzen C.J.P."/>
            <person name="Hamodrakas S.J."/>
            <person name="Hansson B.S."/>
            <person name="Huguet E."/>
            <person name="Jermiin L.S."/>
            <person name="Lan Q."/>
            <person name="Lehman H.K."/>
            <person name="Lorenzen M."/>
            <person name="Merzendorfer H."/>
            <person name="Michalopoulos I."/>
            <person name="Morton D.B."/>
            <person name="Muthukrishnan S."/>
            <person name="Oakeshott J.G."/>
            <person name="Palmer W."/>
            <person name="Park Y."/>
            <person name="Passarelli A.L."/>
            <person name="Rozas J."/>
            <person name="Schwartz L.M."/>
            <person name="Smith W."/>
            <person name="Southgate A."/>
            <person name="Vilcinskas A."/>
            <person name="Vogt R."/>
            <person name="Wang P."/>
            <person name="Werren J."/>
            <person name="Yu X.Q."/>
            <person name="Zhou J.J."/>
            <person name="Brown S.J."/>
            <person name="Scherer S.E."/>
            <person name="Richards S."/>
            <person name="Blissard G.W."/>
        </authorList>
    </citation>
    <scope>NUCLEOTIDE SEQUENCE</scope>
</reference>
<feature type="chain" id="PRO_5038324468" description="Venom serine protease 34" evidence="8">
    <location>
        <begin position="19"/>
        <end position="395"/>
    </location>
</feature>
<dbReference type="InterPro" id="IPR043504">
    <property type="entry name" value="Peptidase_S1_PA_chymotrypsin"/>
</dbReference>
<dbReference type="Gene3D" id="2.60.120.290">
    <property type="entry name" value="Spermadhesin, CUB domain"/>
    <property type="match status" value="1"/>
</dbReference>
<comment type="subcellular location">
    <subcellularLocation>
        <location evidence="1">Secreted</location>
        <location evidence="1">Extracellular space</location>
    </subcellularLocation>
</comment>
<evidence type="ECO:0000259" key="9">
    <source>
        <dbReference type="PROSITE" id="PS01180"/>
    </source>
</evidence>
<keyword evidence="3" id="KW-1015">Disulfide bond</keyword>
<proteinExistence type="predicted"/>
<comment type="function">
    <text evidence="5">Fibrinolytic activity; shows preferential cleavage of Arg-Gly bonds in all three fibrinogen chains. Contact with the caterpillars causes severe bleeding, due the anticoagulant effect of the protein.</text>
</comment>
<dbReference type="Proteomes" id="UP000791440">
    <property type="component" value="Unassembled WGS sequence"/>
</dbReference>
<sequence>MFTFTLFAFFVVLEFTSAQNGNCDFFQRIQVGVEYVVESPNHPASYPPGVTCRWILSCPPGYNCRLDCNNMKMPATPSCSGDRLLVSETGDPYLYGATARCGNNPFVVVSTNQDISIGLIASTSSPGGAFRCTVKAQSAAPPTATCRCGERKQNRIVGGEETGVNEFISMAAIVTVATARIKCGATIIDKRWATTAAHCSTGETTNTIVLLVGDHNVTTGSDTSAARGYQIQSIIIHPQYDASTYNNDIALVRTVTIIEFSGLVGPACLPFKYYGYSFAGDYVTYLGWGTLFPGGPTSNVLRKVNVAVISQAQCRATFPQVTNNQICTYTPGKDACQFDSGGPGLYTEPNTGRLYLALIISFGRFCASTDPAINTRVTEMLNWLVYATGADFCKL</sequence>
<dbReference type="GO" id="GO:0005576">
    <property type="term" value="C:extracellular region"/>
    <property type="evidence" value="ECO:0007669"/>
    <property type="project" value="UniProtKB-SubCell"/>
</dbReference>
<dbReference type="InterPro" id="IPR001254">
    <property type="entry name" value="Trypsin_dom"/>
</dbReference>
<keyword evidence="12" id="KW-1185">Reference proteome</keyword>
<evidence type="ECO:0000256" key="1">
    <source>
        <dbReference type="ARBA" id="ARBA00004239"/>
    </source>
</evidence>
<dbReference type="PRINTS" id="PR00722">
    <property type="entry name" value="CHYMOTRYPSIN"/>
</dbReference>
<dbReference type="InterPro" id="IPR000859">
    <property type="entry name" value="CUB_dom"/>
</dbReference>
<dbReference type="EMBL" id="JH668409">
    <property type="protein sequence ID" value="KAG6451493.1"/>
    <property type="molecule type" value="Genomic_DNA"/>
</dbReference>
<reference evidence="11" key="2">
    <citation type="submission" date="2020-12" db="EMBL/GenBank/DDBJ databases">
        <authorList>
            <person name="Kanost M."/>
        </authorList>
    </citation>
    <scope>NUCLEOTIDE SEQUENCE</scope>
</reference>
<gene>
    <name evidence="11" type="ORF">O3G_MSEX007180</name>
</gene>
<dbReference type="PROSITE" id="PS01180">
    <property type="entry name" value="CUB"/>
    <property type="match status" value="1"/>
</dbReference>
<dbReference type="FunFam" id="2.40.10.10:FF:000068">
    <property type="entry name" value="transmembrane protease serine 2"/>
    <property type="match status" value="1"/>
</dbReference>
<dbReference type="Pfam" id="PF00089">
    <property type="entry name" value="Trypsin"/>
    <property type="match status" value="1"/>
</dbReference>
<dbReference type="SUPFAM" id="SSF49854">
    <property type="entry name" value="Spermadhesin, CUB domain"/>
    <property type="match status" value="1"/>
</dbReference>
<dbReference type="InterPro" id="IPR001314">
    <property type="entry name" value="Peptidase_S1A"/>
</dbReference>
<evidence type="ECO:0000256" key="8">
    <source>
        <dbReference type="SAM" id="SignalP"/>
    </source>
</evidence>
<dbReference type="CDD" id="cd00190">
    <property type="entry name" value="Tryp_SPc"/>
    <property type="match status" value="1"/>
</dbReference>
<dbReference type="InterPro" id="IPR009003">
    <property type="entry name" value="Peptidase_S1_PA"/>
</dbReference>
<accession>A0A921Z6L9</accession>
<dbReference type="CDD" id="cd00041">
    <property type="entry name" value="CUB"/>
    <property type="match status" value="1"/>
</dbReference>
<evidence type="ECO:0000256" key="3">
    <source>
        <dbReference type="ARBA" id="ARBA00023157"/>
    </source>
</evidence>
<dbReference type="PANTHER" id="PTHR24252:SF7">
    <property type="entry name" value="HYALIN"/>
    <property type="match status" value="1"/>
</dbReference>
<evidence type="ECO:0008006" key="13">
    <source>
        <dbReference type="Google" id="ProtNLM"/>
    </source>
</evidence>
<dbReference type="EMBL" id="JH668409">
    <property type="protein sequence ID" value="KAG6451495.1"/>
    <property type="molecule type" value="Genomic_DNA"/>
</dbReference>
<dbReference type="PROSITE" id="PS50240">
    <property type="entry name" value="TRYPSIN_DOM"/>
    <property type="match status" value="1"/>
</dbReference>
<dbReference type="Gene3D" id="2.40.10.10">
    <property type="entry name" value="Trypsin-like serine proteases"/>
    <property type="match status" value="1"/>
</dbReference>